<accession>A0A849VX11</accession>
<feature type="chain" id="PRO_5032499458" evidence="2">
    <location>
        <begin position="25"/>
        <end position="261"/>
    </location>
</feature>
<keyword evidence="5" id="KW-1185">Reference proteome</keyword>
<dbReference type="Gene3D" id="2.40.160.20">
    <property type="match status" value="1"/>
</dbReference>
<evidence type="ECO:0000259" key="3">
    <source>
        <dbReference type="Pfam" id="PF13505"/>
    </source>
</evidence>
<dbReference type="Proteomes" id="UP000550508">
    <property type="component" value="Unassembled WGS sequence"/>
</dbReference>
<sequence length="261" mass="28305">MSTFNKFAAMGAAIMSLGAAPALAADMIQDPVVEVAPFGGWYLRGDIGMSNQQFDHLDYVGFADPAYHTFFNDGDFDAGMTAQIGIGYQFNDWLRADVTGQYRGKTDFSALDFYDIDGDLTTTDDAATNEYHAKKSEWLFLANAYADLGTYAGITPYVGAGIGASRNTISGFTDNNIITGGGGYAGSASQWELAWALHAGVGIKATDRMTIDIGYSYVDLGDGKTDNAFNYINSLTRENPEPFKFKDITSHDFKVGVRYAF</sequence>
<dbReference type="InterPro" id="IPR011250">
    <property type="entry name" value="OMP/PagP_B-barrel"/>
</dbReference>
<evidence type="ECO:0000313" key="4">
    <source>
        <dbReference type="EMBL" id="NTS32353.1"/>
    </source>
</evidence>
<feature type="domain" description="Outer membrane protein beta-barrel" evidence="3">
    <location>
        <begin position="11"/>
        <end position="261"/>
    </location>
</feature>
<name>A0A849VX11_9HYPH</name>
<comment type="caution">
    <text evidence="4">The sequence shown here is derived from an EMBL/GenBank/DDBJ whole genome shotgun (WGS) entry which is preliminary data.</text>
</comment>
<keyword evidence="1 2" id="KW-0732">Signal</keyword>
<dbReference type="InterPro" id="IPR027385">
    <property type="entry name" value="Beta-barrel_OMP"/>
</dbReference>
<dbReference type="Pfam" id="PF13505">
    <property type="entry name" value="OMP_b-brl"/>
    <property type="match status" value="1"/>
</dbReference>
<reference evidence="4 5" key="1">
    <citation type="submission" date="2020-05" db="EMBL/GenBank/DDBJ databases">
        <authorList>
            <person name="Kim M.K."/>
        </authorList>
    </citation>
    <scope>NUCLEOTIDE SEQUENCE [LARGE SCALE GENOMIC DNA]</scope>
    <source>
        <strain evidence="4 5">BT25</strain>
    </source>
</reference>
<dbReference type="SUPFAM" id="SSF56925">
    <property type="entry name" value="OMPA-like"/>
    <property type="match status" value="1"/>
</dbReference>
<organism evidence="4 5">
    <name type="scientific">Phyllobacterium pellucidum</name>
    <dbReference type="NCBI Taxonomy" id="2740464"/>
    <lineage>
        <taxon>Bacteria</taxon>
        <taxon>Pseudomonadati</taxon>
        <taxon>Pseudomonadota</taxon>
        <taxon>Alphaproteobacteria</taxon>
        <taxon>Hyphomicrobiales</taxon>
        <taxon>Phyllobacteriaceae</taxon>
        <taxon>Phyllobacterium</taxon>
    </lineage>
</organism>
<dbReference type="EMBL" id="JABUMX010000003">
    <property type="protein sequence ID" value="NTS32353.1"/>
    <property type="molecule type" value="Genomic_DNA"/>
</dbReference>
<evidence type="ECO:0000256" key="1">
    <source>
        <dbReference type="ARBA" id="ARBA00022729"/>
    </source>
</evidence>
<dbReference type="AlphaFoldDB" id="A0A849VX11"/>
<dbReference type="RefSeq" id="WP_081815817.1">
    <property type="nucleotide sequence ID" value="NZ_CP088292.1"/>
</dbReference>
<evidence type="ECO:0000313" key="5">
    <source>
        <dbReference type="Proteomes" id="UP000550508"/>
    </source>
</evidence>
<evidence type="ECO:0000256" key="2">
    <source>
        <dbReference type="SAM" id="SignalP"/>
    </source>
</evidence>
<gene>
    <name evidence="4" type="ORF">HQ945_13920</name>
</gene>
<feature type="signal peptide" evidence="2">
    <location>
        <begin position="1"/>
        <end position="24"/>
    </location>
</feature>
<proteinExistence type="predicted"/>
<protein>
    <submittedName>
        <fullName evidence="4">Porin family protein</fullName>
    </submittedName>
</protein>